<dbReference type="InterPro" id="IPR051313">
    <property type="entry name" value="Bact_iron-sidero_bind"/>
</dbReference>
<organism evidence="8 9">
    <name type="scientific">Paenibacillus whitsoniae</name>
    <dbReference type="NCBI Taxonomy" id="2496558"/>
    <lineage>
        <taxon>Bacteria</taxon>
        <taxon>Bacillati</taxon>
        <taxon>Bacillota</taxon>
        <taxon>Bacilli</taxon>
        <taxon>Bacillales</taxon>
        <taxon>Paenibacillaceae</taxon>
        <taxon>Paenibacillus</taxon>
    </lineage>
</organism>
<dbReference type="GO" id="GO:0030288">
    <property type="term" value="C:outer membrane-bounded periplasmic space"/>
    <property type="evidence" value="ECO:0007669"/>
    <property type="project" value="TreeGrafter"/>
</dbReference>
<evidence type="ECO:0000313" key="9">
    <source>
        <dbReference type="Proteomes" id="UP000276128"/>
    </source>
</evidence>
<feature type="coiled-coil region" evidence="5">
    <location>
        <begin position="201"/>
        <end position="235"/>
    </location>
</feature>
<keyword evidence="3" id="KW-0813">Transport</keyword>
<reference evidence="8 9" key="1">
    <citation type="submission" date="2018-12" db="EMBL/GenBank/DDBJ databases">
        <title>Bacillus ochoae sp. nov., Paenibacillus whitsoniae sp. nov., Paenibacillus spiritus sp. nov. Isolated from the Mars Exploration Rover during spacecraft assembly.</title>
        <authorList>
            <person name="Seuylemezian A."/>
            <person name="Vaishampayan P."/>
        </authorList>
    </citation>
    <scope>NUCLEOTIDE SEQUENCE [LARGE SCALE GENOMIC DNA]</scope>
    <source>
        <strain evidence="8 9">MER 54</strain>
    </source>
</reference>
<dbReference type="GO" id="GO:1901678">
    <property type="term" value="P:iron coordination entity transport"/>
    <property type="evidence" value="ECO:0007669"/>
    <property type="project" value="UniProtKB-ARBA"/>
</dbReference>
<gene>
    <name evidence="8" type="ORF">EJQ19_10140</name>
</gene>
<dbReference type="Pfam" id="PF01497">
    <property type="entry name" value="Peripla_BP_2"/>
    <property type="match status" value="1"/>
</dbReference>
<dbReference type="EMBL" id="RXHU01000025">
    <property type="protein sequence ID" value="RTE09905.1"/>
    <property type="molecule type" value="Genomic_DNA"/>
</dbReference>
<dbReference type="Proteomes" id="UP000276128">
    <property type="component" value="Unassembled WGS sequence"/>
</dbReference>
<evidence type="ECO:0000259" key="7">
    <source>
        <dbReference type="PROSITE" id="PS50983"/>
    </source>
</evidence>
<evidence type="ECO:0000256" key="2">
    <source>
        <dbReference type="ARBA" id="ARBA00008814"/>
    </source>
</evidence>
<dbReference type="OrthoDB" id="9793175at2"/>
<evidence type="ECO:0000256" key="1">
    <source>
        <dbReference type="ARBA" id="ARBA00004196"/>
    </source>
</evidence>
<dbReference type="CDD" id="cd01146">
    <property type="entry name" value="FhuD"/>
    <property type="match status" value="1"/>
</dbReference>
<dbReference type="AlphaFoldDB" id="A0A430JFZ2"/>
<keyword evidence="5" id="KW-0175">Coiled coil</keyword>
<feature type="compositionally biased region" description="Low complexity" evidence="6">
    <location>
        <begin position="63"/>
        <end position="74"/>
    </location>
</feature>
<dbReference type="Gene3D" id="3.40.50.1980">
    <property type="entry name" value="Nitrogenase molybdenum iron protein domain"/>
    <property type="match status" value="2"/>
</dbReference>
<evidence type="ECO:0000256" key="6">
    <source>
        <dbReference type="SAM" id="MobiDB-lite"/>
    </source>
</evidence>
<dbReference type="SUPFAM" id="SSF53807">
    <property type="entry name" value="Helical backbone' metal receptor"/>
    <property type="match status" value="1"/>
</dbReference>
<evidence type="ECO:0000256" key="5">
    <source>
        <dbReference type="SAM" id="Coils"/>
    </source>
</evidence>
<dbReference type="PROSITE" id="PS50983">
    <property type="entry name" value="FE_B12_PBP"/>
    <property type="match status" value="1"/>
</dbReference>
<comment type="similarity">
    <text evidence="2">Belongs to the bacterial solute-binding protein 8 family.</text>
</comment>
<feature type="region of interest" description="Disordered" evidence="6">
    <location>
        <begin position="63"/>
        <end position="82"/>
    </location>
</feature>
<dbReference type="PANTHER" id="PTHR30532:SF29">
    <property type="entry name" value="FE(3+) DICITRATE-BINDING PERIPLASMIC PROTEIN"/>
    <property type="match status" value="1"/>
</dbReference>
<keyword evidence="4" id="KW-0732">Signal</keyword>
<comment type="subcellular location">
    <subcellularLocation>
        <location evidence="1">Cell envelope</location>
    </subcellularLocation>
</comment>
<evidence type="ECO:0000256" key="3">
    <source>
        <dbReference type="ARBA" id="ARBA00022448"/>
    </source>
</evidence>
<dbReference type="PANTHER" id="PTHR30532">
    <property type="entry name" value="IRON III DICITRATE-BINDING PERIPLASMIC PROTEIN"/>
    <property type="match status" value="1"/>
</dbReference>
<name>A0A430JFZ2_9BACL</name>
<dbReference type="InterPro" id="IPR002491">
    <property type="entry name" value="ABC_transptr_periplasmic_BD"/>
</dbReference>
<evidence type="ECO:0000313" key="8">
    <source>
        <dbReference type="EMBL" id="RTE09905.1"/>
    </source>
</evidence>
<evidence type="ECO:0000256" key="4">
    <source>
        <dbReference type="ARBA" id="ARBA00022729"/>
    </source>
</evidence>
<proteinExistence type="inferred from homology"/>
<sequence length="364" mass="39096">MIIIFIKLKPYIFLGGTHLKSPIQLFTFALSALLLVVMTACGSGNSTSNSSAGTATPAASTAASAAPSAAPTGPKTIKHGLGTTEVKTTPKRIIVLEWTYAEDLIAVGVQPVGVADIKGYKANVNVSTPLADTVVDVGTRQEPNLETITGLKPDLIITAAFRSQKNYDALSKIAPTIAFNPYPAENEGDQYTEMETTFKTIADLVGKKAEADNVLADLQQTYKAAADKLKAANKAGAEFALTQAYTNQNAAALRLFADNSMVVKILEKIGLKNSFKSSKFENYGFSLGSVELLTPIQNTNLIYIVQDNDNVFEKQLKDNAVWKGLTFVKENRTFKLPQNTWTFGGPLSAKVFVDQATTALLTTK</sequence>
<protein>
    <submittedName>
        <fullName evidence="8">Iron-siderophore ABC transporter substrate-binding protein</fullName>
    </submittedName>
</protein>
<accession>A0A430JFZ2</accession>
<feature type="domain" description="Fe/B12 periplasmic-binding" evidence="7">
    <location>
        <begin position="92"/>
        <end position="364"/>
    </location>
</feature>
<dbReference type="PRINTS" id="PR01715">
    <property type="entry name" value="FERRIBNDNGPP"/>
</dbReference>
<comment type="caution">
    <text evidence="8">The sequence shown here is derived from an EMBL/GenBank/DDBJ whole genome shotgun (WGS) entry which is preliminary data.</text>
</comment>
<keyword evidence="9" id="KW-1185">Reference proteome</keyword>